<evidence type="ECO:0000313" key="3">
    <source>
        <dbReference type="Proteomes" id="UP000024404"/>
    </source>
</evidence>
<dbReference type="AlphaFoldDB" id="A0A8R1Y2Z4"/>
<reference evidence="3" key="1">
    <citation type="submission" date="2013-10" db="EMBL/GenBank/DDBJ databases">
        <title>Genome sequencing of Onchocerca volvulus.</title>
        <authorList>
            <person name="Cotton J."/>
            <person name="Tsai J."/>
            <person name="Stanley E."/>
            <person name="Tracey A."/>
            <person name="Holroyd N."/>
            <person name="Lustigman S."/>
            <person name="Berriman M."/>
        </authorList>
    </citation>
    <scope>NUCLEOTIDE SEQUENCE</scope>
</reference>
<dbReference type="EMBL" id="CMVM020000256">
    <property type="status" value="NOT_ANNOTATED_CDS"/>
    <property type="molecule type" value="Genomic_DNA"/>
</dbReference>
<accession>A0A8R1Y2Z4</accession>
<dbReference type="EnsemblMetazoa" id="OVOC9157.1">
    <property type="protein sequence ID" value="OVOC9157.1"/>
    <property type="gene ID" value="WBGene00245966"/>
</dbReference>
<name>A0A8R1Y2Z4_ONCVO</name>
<feature type="signal peptide" evidence="1">
    <location>
        <begin position="1"/>
        <end position="20"/>
    </location>
</feature>
<keyword evidence="1" id="KW-0732">Signal</keyword>
<dbReference type="Proteomes" id="UP000024404">
    <property type="component" value="Unassembled WGS sequence"/>
</dbReference>
<evidence type="ECO:0000256" key="1">
    <source>
        <dbReference type="SAM" id="SignalP"/>
    </source>
</evidence>
<proteinExistence type="predicted"/>
<sequence>MVAILSEFLISAILIHTIIAANEVFDKEIPNKLEQAEKNEHPSLLDNNYNKRMNYALMGGLYGRKPPFHGGIYGKRQSLPSSKYYSKQLHSPEIMHNEEFALPIYYGNDGKFEQLPYKFGRKYQFDEDDSDQYKDYSYFFQSFPPKHFKPNHINLKSLQINDEYHG</sequence>
<protein>
    <submittedName>
        <fullName evidence="2">Uncharacterized protein</fullName>
    </submittedName>
</protein>
<feature type="chain" id="PRO_5035796316" evidence="1">
    <location>
        <begin position="21"/>
        <end position="166"/>
    </location>
</feature>
<keyword evidence="3" id="KW-1185">Reference proteome</keyword>
<organism evidence="2 3">
    <name type="scientific">Onchocerca volvulus</name>
    <dbReference type="NCBI Taxonomy" id="6282"/>
    <lineage>
        <taxon>Eukaryota</taxon>
        <taxon>Metazoa</taxon>
        <taxon>Ecdysozoa</taxon>
        <taxon>Nematoda</taxon>
        <taxon>Chromadorea</taxon>
        <taxon>Rhabditida</taxon>
        <taxon>Spirurina</taxon>
        <taxon>Spiruromorpha</taxon>
        <taxon>Filarioidea</taxon>
        <taxon>Onchocercidae</taxon>
        <taxon>Onchocerca</taxon>
    </lineage>
</organism>
<evidence type="ECO:0000313" key="2">
    <source>
        <dbReference type="EnsemblMetazoa" id="OVOC9157.1"/>
    </source>
</evidence>
<reference evidence="2" key="2">
    <citation type="submission" date="2022-06" db="UniProtKB">
        <authorList>
            <consortium name="EnsemblMetazoa"/>
        </authorList>
    </citation>
    <scope>IDENTIFICATION</scope>
</reference>